<feature type="transmembrane region" description="Helical" evidence="7">
    <location>
        <begin position="254"/>
        <end position="274"/>
    </location>
</feature>
<evidence type="ECO:0000256" key="2">
    <source>
        <dbReference type="ARBA" id="ARBA00009025"/>
    </source>
</evidence>
<feature type="transmembrane region" description="Helical" evidence="7">
    <location>
        <begin position="160"/>
        <end position="178"/>
    </location>
</feature>
<dbReference type="NCBIfam" id="TIGR01972">
    <property type="entry name" value="NDH_I_M"/>
    <property type="match status" value="1"/>
</dbReference>
<evidence type="ECO:0000256" key="4">
    <source>
        <dbReference type="ARBA" id="ARBA00022989"/>
    </source>
</evidence>
<evidence type="ECO:0000256" key="6">
    <source>
        <dbReference type="RuleBase" id="RU000320"/>
    </source>
</evidence>
<feature type="transmembrane region" description="Helical" evidence="7">
    <location>
        <begin position="74"/>
        <end position="101"/>
    </location>
</feature>
<feature type="transmembrane region" description="Helical" evidence="7">
    <location>
        <begin position="137"/>
        <end position="154"/>
    </location>
</feature>
<dbReference type="GO" id="GO:0008137">
    <property type="term" value="F:NADH dehydrogenase (ubiquinone) activity"/>
    <property type="evidence" value="ECO:0007669"/>
    <property type="project" value="InterPro"/>
</dbReference>
<dbReference type="Pfam" id="PF00361">
    <property type="entry name" value="Proton_antipo_M"/>
    <property type="match status" value="1"/>
</dbReference>
<sequence>MDDFPWLSVLIAVPAVGALLVSLLPRAQERLVKTVALGVTVLVALLTFVMAAGFDTGGRRFQFDETYDWIPAFGVHWAVGVDGVALTLILMSVILVPLVVLASWNEAERFGGVMAGGDAGPGEGAAEAMPSRSVKGYFALILALEAMMIGVFAATDVFLFYVFFEAMLIPVYFLIGYYGGPQRSYAAVKFLLYSLFGGLLMLVAVIALYVEGPGSFLLEDLTGLQLDEATAKWLFLGFFVAFAIKAPMVPLHTWLPDAAGQAPAGALVLIVGVLDKVGTYGMMRFCLELFPGAATWAAPVVLTFAVISIIYGAVLAIGQVDLKRLVAYTSISHFGFIVLGIFAMTSQGQSGAALYMVNHGFSTGALFLIVGFLIVRRRSARVDAFGGVQKVAPLLAGAFLLAGLSGLSLPGLAPFVSEFLVLVGTFSRYEVAAVIASLGIVLAAVYILWMYQRTMNGPTAEAVQGMKDLSRRELAAIAPILAIIVALGFFPKPVLDVIDPSVEHTLSRVEKTDPAPTVAEKGAHP</sequence>
<dbReference type="Proteomes" id="UP000256661">
    <property type="component" value="Unassembled WGS sequence"/>
</dbReference>
<dbReference type="GO" id="GO:0048039">
    <property type="term" value="F:ubiquinone binding"/>
    <property type="evidence" value="ECO:0007669"/>
    <property type="project" value="TreeGrafter"/>
</dbReference>
<keyword evidence="5 7" id="KW-0472">Membrane</keyword>
<feature type="transmembrane region" description="Helical" evidence="7">
    <location>
        <begin position="31"/>
        <end position="54"/>
    </location>
</feature>
<dbReference type="PANTHER" id="PTHR43507">
    <property type="entry name" value="NADH-UBIQUINONE OXIDOREDUCTASE CHAIN 4"/>
    <property type="match status" value="1"/>
</dbReference>
<feature type="domain" description="NADH:quinone oxidoreductase/Mrp antiporter transmembrane" evidence="8">
    <location>
        <begin position="154"/>
        <end position="441"/>
    </location>
</feature>
<dbReference type="InterPro" id="IPR001750">
    <property type="entry name" value="ND/Mrp_TM"/>
</dbReference>
<evidence type="ECO:0000256" key="1">
    <source>
        <dbReference type="ARBA" id="ARBA00004127"/>
    </source>
</evidence>
<feature type="transmembrane region" description="Helical" evidence="7">
    <location>
        <begin position="429"/>
        <end position="451"/>
    </location>
</feature>
<feature type="transmembrane region" description="Helical" evidence="7">
    <location>
        <begin position="230"/>
        <end position="247"/>
    </location>
</feature>
<feature type="transmembrane region" description="Helical" evidence="7">
    <location>
        <begin position="387"/>
        <end position="409"/>
    </location>
</feature>
<dbReference type="GO" id="GO:0016020">
    <property type="term" value="C:membrane"/>
    <property type="evidence" value="ECO:0007669"/>
    <property type="project" value="UniProtKB-SubCell"/>
</dbReference>
<name>A0A3D9SZQ1_9ACTN</name>
<keyword evidence="10" id="KW-1185">Reference proteome</keyword>
<dbReference type="InterPro" id="IPR010227">
    <property type="entry name" value="NADH_Q_OxRdtase_chainM/4"/>
</dbReference>
<dbReference type="PANTHER" id="PTHR43507:SF1">
    <property type="entry name" value="NADH-UBIQUINONE OXIDOREDUCTASE CHAIN 4"/>
    <property type="match status" value="1"/>
</dbReference>
<feature type="transmembrane region" description="Helical" evidence="7">
    <location>
        <begin position="6"/>
        <end position="24"/>
    </location>
</feature>
<evidence type="ECO:0000256" key="3">
    <source>
        <dbReference type="ARBA" id="ARBA00022692"/>
    </source>
</evidence>
<evidence type="ECO:0000256" key="7">
    <source>
        <dbReference type="SAM" id="Phobius"/>
    </source>
</evidence>
<proteinExistence type="inferred from homology"/>
<comment type="caution">
    <text evidence="9">The sequence shown here is derived from an EMBL/GenBank/DDBJ whole genome shotgun (WGS) entry which is preliminary data.</text>
</comment>
<dbReference type="PRINTS" id="PR01437">
    <property type="entry name" value="NUOXDRDTASE4"/>
</dbReference>
<accession>A0A3D9SZQ1</accession>
<feature type="transmembrane region" description="Helical" evidence="7">
    <location>
        <begin position="325"/>
        <end position="346"/>
    </location>
</feature>
<comment type="subcellular location">
    <subcellularLocation>
        <location evidence="1">Endomembrane system</location>
        <topology evidence="1">Multi-pass membrane protein</topology>
    </subcellularLocation>
    <subcellularLocation>
        <location evidence="6">Membrane</location>
        <topology evidence="6">Multi-pass membrane protein</topology>
    </subcellularLocation>
</comment>
<dbReference type="InterPro" id="IPR003918">
    <property type="entry name" value="NADH_UbQ_OxRdtase"/>
</dbReference>
<dbReference type="NCBIfam" id="NF004500">
    <property type="entry name" value="PRK05846.1-4"/>
    <property type="match status" value="1"/>
</dbReference>
<gene>
    <name evidence="9" type="ORF">DFJ69_3524</name>
</gene>
<reference evidence="9 10" key="1">
    <citation type="submission" date="2018-08" db="EMBL/GenBank/DDBJ databases">
        <title>Sequencing the genomes of 1000 actinobacteria strains.</title>
        <authorList>
            <person name="Klenk H.-P."/>
        </authorList>
    </citation>
    <scope>NUCLEOTIDE SEQUENCE [LARGE SCALE GENOMIC DNA]</scope>
    <source>
        <strain evidence="9 10">DSM 43927</strain>
    </source>
</reference>
<evidence type="ECO:0000256" key="5">
    <source>
        <dbReference type="ARBA" id="ARBA00023136"/>
    </source>
</evidence>
<dbReference type="GO" id="GO:0012505">
    <property type="term" value="C:endomembrane system"/>
    <property type="evidence" value="ECO:0007669"/>
    <property type="project" value="UniProtKB-SubCell"/>
</dbReference>
<evidence type="ECO:0000313" key="9">
    <source>
        <dbReference type="EMBL" id="REE98044.1"/>
    </source>
</evidence>
<evidence type="ECO:0000259" key="8">
    <source>
        <dbReference type="Pfam" id="PF00361"/>
    </source>
</evidence>
<dbReference type="EMBL" id="QTTT01000001">
    <property type="protein sequence ID" value="REE98044.1"/>
    <property type="molecule type" value="Genomic_DNA"/>
</dbReference>
<comment type="similarity">
    <text evidence="2">Belongs to the complex I subunit 4 family.</text>
</comment>
<dbReference type="GO" id="GO:0003954">
    <property type="term" value="F:NADH dehydrogenase activity"/>
    <property type="evidence" value="ECO:0007669"/>
    <property type="project" value="TreeGrafter"/>
</dbReference>
<keyword evidence="3 6" id="KW-0812">Transmembrane</keyword>
<dbReference type="OrthoDB" id="9768329at2"/>
<keyword evidence="4 7" id="KW-1133">Transmembrane helix</keyword>
<evidence type="ECO:0000313" key="10">
    <source>
        <dbReference type="Proteomes" id="UP000256661"/>
    </source>
</evidence>
<feature type="transmembrane region" description="Helical" evidence="7">
    <location>
        <begin position="472"/>
        <end position="490"/>
    </location>
</feature>
<dbReference type="GO" id="GO:0015990">
    <property type="term" value="P:electron transport coupled proton transport"/>
    <property type="evidence" value="ECO:0007669"/>
    <property type="project" value="TreeGrafter"/>
</dbReference>
<feature type="transmembrane region" description="Helical" evidence="7">
    <location>
        <begin position="294"/>
        <end position="318"/>
    </location>
</feature>
<protein>
    <submittedName>
        <fullName evidence="9">NADH dehydrogenase subunit M</fullName>
    </submittedName>
</protein>
<organism evidence="9 10">
    <name type="scientific">Thermomonospora umbrina</name>
    <dbReference type="NCBI Taxonomy" id="111806"/>
    <lineage>
        <taxon>Bacteria</taxon>
        <taxon>Bacillati</taxon>
        <taxon>Actinomycetota</taxon>
        <taxon>Actinomycetes</taxon>
        <taxon>Streptosporangiales</taxon>
        <taxon>Thermomonosporaceae</taxon>
        <taxon>Thermomonospora</taxon>
    </lineage>
</organism>
<feature type="transmembrane region" description="Helical" evidence="7">
    <location>
        <begin position="352"/>
        <end position="375"/>
    </location>
</feature>
<dbReference type="GO" id="GO:0042773">
    <property type="term" value="P:ATP synthesis coupled electron transport"/>
    <property type="evidence" value="ECO:0007669"/>
    <property type="project" value="InterPro"/>
</dbReference>
<dbReference type="AlphaFoldDB" id="A0A3D9SZQ1"/>
<dbReference type="RefSeq" id="WP_116023547.1">
    <property type="nucleotide sequence ID" value="NZ_QTTT01000001.1"/>
</dbReference>
<feature type="transmembrane region" description="Helical" evidence="7">
    <location>
        <begin position="190"/>
        <end position="210"/>
    </location>
</feature>